<feature type="compositionally biased region" description="Basic and acidic residues" evidence="1">
    <location>
        <begin position="50"/>
        <end position="59"/>
    </location>
</feature>
<accession>A0A4D7AVN8</accession>
<gene>
    <name evidence="2" type="ORF">E8M01_12965</name>
</gene>
<evidence type="ECO:0000313" key="3">
    <source>
        <dbReference type="Proteomes" id="UP000298781"/>
    </source>
</evidence>
<name>A0A4D7AVN8_9HYPH</name>
<dbReference type="EMBL" id="CP039690">
    <property type="protein sequence ID" value="QCI65049.1"/>
    <property type="molecule type" value="Genomic_DNA"/>
</dbReference>
<evidence type="ECO:0000313" key="2">
    <source>
        <dbReference type="EMBL" id="QCI65049.1"/>
    </source>
</evidence>
<sequence>MTFAPTAAVVAAEAPGDPLAAHYRRIGISAVSAATSLTKPSRSNAPETPAPRRIEDFVD</sequence>
<dbReference type="OrthoDB" id="7960695at2"/>
<reference evidence="2 3" key="1">
    <citation type="submission" date="2019-04" db="EMBL/GenBank/DDBJ databases">
        <title>Phreatobacter aquaticus sp. nov.</title>
        <authorList>
            <person name="Choi A."/>
        </authorList>
    </citation>
    <scope>NUCLEOTIDE SEQUENCE [LARGE SCALE GENOMIC DNA]</scope>
    <source>
        <strain evidence="2 3">KCTC 52518</strain>
    </source>
</reference>
<feature type="region of interest" description="Disordered" evidence="1">
    <location>
        <begin position="36"/>
        <end position="59"/>
    </location>
</feature>
<proteinExistence type="predicted"/>
<dbReference type="Proteomes" id="UP000298781">
    <property type="component" value="Chromosome"/>
</dbReference>
<evidence type="ECO:0000256" key="1">
    <source>
        <dbReference type="SAM" id="MobiDB-lite"/>
    </source>
</evidence>
<organism evidence="2 3">
    <name type="scientific">Phreatobacter stygius</name>
    <dbReference type="NCBI Taxonomy" id="1940610"/>
    <lineage>
        <taxon>Bacteria</taxon>
        <taxon>Pseudomonadati</taxon>
        <taxon>Pseudomonadota</taxon>
        <taxon>Alphaproteobacteria</taxon>
        <taxon>Hyphomicrobiales</taxon>
        <taxon>Phreatobacteraceae</taxon>
        <taxon>Phreatobacter</taxon>
    </lineage>
</organism>
<dbReference type="AlphaFoldDB" id="A0A4D7AVN8"/>
<keyword evidence="3" id="KW-1185">Reference proteome</keyword>
<protein>
    <submittedName>
        <fullName evidence="2">Uncharacterized protein</fullName>
    </submittedName>
</protein>
<dbReference type="KEGG" id="pstg:E8M01_12965"/>
<feature type="compositionally biased region" description="Polar residues" evidence="1">
    <location>
        <begin position="36"/>
        <end position="46"/>
    </location>
</feature>
<dbReference type="RefSeq" id="WP_136960498.1">
    <property type="nucleotide sequence ID" value="NZ_CP039690.1"/>
</dbReference>